<reference evidence="2 3" key="1">
    <citation type="submission" date="2014-03" db="EMBL/GenBank/DDBJ databases">
        <authorList>
            <person name="Sibley D."/>
            <person name="Venepally P."/>
            <person name="Karamycheva S."/>
            <person name="Hadjithomas M."/>
            <person name="Khan A."/>
            <person name="Brunk B."/>
            <person name="Roos D."/>
            <person name="Caler E."/>
            <person name="Lorenzi H."/>
        </authorList>
    </citation>
    <scope>NUCLEOTIDE SEQUENCE [LARGE SCALE GENOMIC DNA]</scope>
    <source>
        <strain evidence="3">p89</strain>
    </source>
</reference>
<protein>
    <submittedName>
        <fullName evidence="2">Uncharacterized protein</fullName>
    </submittedName>
</protein>
<comment type="caution">
    <text evidence="2">The sequence shown here is derived from an EMBL/GenBank/DDBJ whole genome shotgun (WGS) entry which is preliminary data.</text>
</comment>
<gene>
    <name evidence="2" type="ORF">TGP89_232060A</name>
</gene>
<evidence type="ECO:0000256" key="1">
    <source>
        <dbReference type="SAM" id="MobiDB-lite"/>
    </source>
</evidence>
<feature type="region of interest" description="Disordered" evidence="1">
    <location>
        <begin position="21"/>
        <end position="50"/>
    </location>
</feature>
<proteinExistence type="predicted"/>
<name>A0A086L3A8_TOXGO</name>
<dbReference type="VEuPathDB" id="ToxoDB:TGP89_232060A"/>
<organism evidence="2 3">
    <name type="scientific">Toxoplasma gondii p89</name>
    <dbReference type="NCBI Taxonomy" id="943119"/>
    <lineage>
        <taxon>Eukaryota</taxon>
        <taxon>Sar</taxon>
        <taxon>Alveolata</taxon>
        <taxon>Apicomplexa</taxon>
        <taxon>Conoidasida</taxon>
        <taxon>Coccidia</taxon>
        <taxon>Eucoccidiorida</taxon>
        <taxon>Eimeriorina</taxon>
        <taxon>Sarcocystidae</taxon>
        <taxon>Toxoplasma</taxon>
    </lineage>
</organism>
<dbReference type="EMBL" id="AEYI02000204">
    <property type="protein sequence ID" value="KFG51126.1"/>
    <property type="molecule type" value="Genomic_DNA"/>
</dbReference>
<accession>A0A086L3A8</accession>
<evidence type="ECO:0000313" key="3">
    <source>
        <dbReference type="Proteomes" id="UP000028828"/>
    </source>
</evidence>
<dbReference type="AlphaFoldDB" id="A0A086L3A8"/>
<sequence length="155" mass="16645">MWAGSGVAFLCHVEKPALQELESETASSPDVKRQHELPRTPDRGEKATEQAEDKFVTGASFFAFDRPLAAVGRLFGSAPATRDFSAVQIGPCCHRSPTARLHLPRFPSVLNASPVASCRRSSAALANFFARLPQVPAARTGALRQKPFPGSACAR</sequence>
<dbReference type="Proteomes" id="UP000028828">
    <property type="component" value="Unassembled WGS sequence"/>
</dbReference>
<evidence type="ECO:0000313" key="2">
    <source>
        <dbReference type="EMBL" id="KFG51126.1"/>
    </source>
</evidence>
<feature type="compositionally biased region" description="Basic and acidic residues" evidence="1">
    <location>
        <begin position="30"/>
        <end position="50"/>
    </location>
</feature>